<evidence type="ECO:0000256" key="1">
    <source>
        <dbReference type="PROSITE-ProRule" id="PRU00169"/>
    </source>
</evidence>
<dbReference type="Gene3D" id="3.40.50.2300">
    <property type="match status" value="1"/>
</dbReference>
<evidence type="ECO:0000313" key="4">
    <source>
        <dbReference type="Proteomes" id="UP000030949"/>
    </source>
</evidence>
<name>A0A0B1YTI4_9PSED</name>
<dbReference type="Proteomes" id="UP000030949">
    <property type="component" value="Unassembled WGS sequence"/>
</dbReference>
<feature type="modified residue" description="4-aspartylphosphate" evidence="1">
    <location>
        <position position="45"/>
    </location>
</feature>
<proteinExistence type="predicted"/>
<dbReference type="RefSeq" id="WP_039594168.1">
    <property type="nucleotide sequence ID" value="NZ_JQGJ02000023.1"/>
</dbReference>
<reference evidence="4" key="1">
    <citation type="submission" date="2015-03" db="EMBL/GenBank/DDBJ databases">
        <title>Pseudomonas frederiksbergensis hydrocarbon degrader.</title>
        <authorList>
            <person name="Brown L.M."/>
            <person name="Ruiz O.N."/>
            <person name="Mueller S."/>
            <person name="Gunasekera T.S."/>
        </authorList>
    </citation>
    <scope>NUCLEOTIDE SEQUENCE [LARGE SCALE GENOMIC DNA]</scope>
    <source>
        <strain evidence="4">SI8</strain>
    </source>
</reference>
<keyword evidence="1" id="KW-0597">Phosphoprotein</keyword>
<dbReference type="SUPFAM" id="SSF52172">
    <property type="entry name" value="CheY-like"/>
    <property type="match status" value="1"/>
</dbReference>
<accession>A0A0B1YTI4</accession>
<sequence length="86" mass="9490">MDDEQLVREVAANLLKTMGHRVLQASNKIAALTLASPDIDLVLTDFAIPEKIGKVAHRAYGRHRVPDVIGDLGADSVNFRCERRPL</sequence>
<dbReference type="GO" id="GO:0000160">
    <property type="term" value="P:phosphorelay signal transduction system"/>
    <property type="evidence" value="ECO:0007669"/>
    <property type="project" value="InterPro"/>
</dbReference>
<dbReference type="AlphaFoldDB" id="A0A0B1YTI4"/>
<evidence type="ECO:0000259" key="2">
    <source>
        <dbReference type="PROSITE" id="PS50110"/>
    </source>
</evidence>
<feature type="domain" description="Response regulatory" evidence="2">
    <location>
        <begin position="1"/>
        <end position="86"/>
    </location>
</feature>
<dbReference type="InterPro" id="IPR011006">
    <property type="entry name" value="CheY-like_superfamily"/>
</dbReference>
<gene>
    <name evidence="3" type="ORF">JZ00_26925</name>
</gene>
<dbReference type="EMBL" id="JQGJ01000026">
    <property type="protein sequence ID" value="KHK61770.1"/>
    <property type="molecule type" value="Genomic_DNA"/>
</dbReference>
<organism evidence="3 4">
    <name type="scientific">Pseudomonas frederiksbergensis</name>
    <dbReference type="NCBI Taxonomy" id="104087"/>
    <lineage>
        <taxon>Bacteria</taxon>
        <taxon>Pseudomonadati</taxon>
        <taxon>Pseudomonadota</taxon>
        <taxon>Gammaproteobacteria</taxon>
        <taxon>Pseudomonadales</taxon>
        <taxon>Pseudomonadaceae</taxon>
        <taxon>Pseudomonas</taxon>
    </lineage>
</organism>
<dbReference type="PROSITE" id="PS50110">
    <property type="entry name" value="RESPONSE_REGULATORY"/>
    <property type="match status" value="1"/>
</dbReference>
<comment type="caution">
    <text evidence="3">The sequence shown here is derived from an EMBL/GenBank/DDBJ whole genome shotgun (WGS) entry which is preliminary data.</text>
</comment>
<dbReference type="InterPro" id="IPR001789">
    <property type="entry name" value="Sig_transdc_resp-reg_receiver"/>
</dbReference>
<evidence type="ECO:0000313" key="3">
    <source>
        <dbReference type="EMBL" id="KHK61770.1"/>
    </source>
</evidence>
<protein>
    <recommendedName>
        <fullName evidence="2">Response regulatory domain-containing protein</fullName>
    </recommendedName>
</protein>